<accession>A0A6I4U098</accession>
<dbReference type="AlphaFoldDB" id="A0A6I4U098"/>
<proteinExistence type="predicted"/>
<gene>
    <name evidence="1" type="ORF">GRI97_15410</name>
</gene>
<dbReference type="EMBL" id="WTYJ01000003">
    <property type="protein sequence ID" value="MXP00378.1"/>
    <property type="molecule type" value="Genomic_DNA"/>
</dbReference>
<name>A0A6I4U098_9SPHN</name>
<dbReference type="OrthoDB" id="7425321at2"/>
<evidence type="ECO:0000313" key="1">
    <source>
        <dbReference type="EMBL" id="MXP00378.1"/>
    </source>
</evidence>
<keyword evidence="2" id="KW-1185">Reference proteome</keyword>
<sequence length="178" mass="18696">MIATTRRSLLAGALAVPTVAGLAHWRWRHGETNLLLHDAALAAGRRFADAGRAQGGRVLAIEGDRVRFTRMALERRPSLIAGVSRHADALMIADIAGEAGYTAVASLHGRRDQCVVGDCRPGWHALGRLADAAGSDWVEALAAYAAKPGEILARTAGSALGQRLDPGLVIGWVLAPKA</sequence>
<evidence type="ECO:0000313" key="2">
    <source>
        <dbReference type="Proteomes" id="UP000469430"/>
    </source>
</evidence>
<dbReference type="Proteomes" id="UP000469430">
    <property type="component" value="Unassembled WGS sequence"/>
</dbReference>
<reference evidence="1 2" key="1">
    <citation type="submission" date="2019-12" db="EMBL/GenBank/DDBJ databases">
        <title>Genomic-based taxomic classification of the family Erythrobacteraceae.</title>
        <authorList>
            <person name="Xu L."/>
        </authorList>
    </citation>
    <scope>NUCLEOTIDE SEQUENCE [LARGE SCALE GENOMIC DNA]</scope>
    <source>
        <strain evidence="1 2">S36</strain>
    </source>
</reference>
<comment type="caution">
    <text evidence="1">The sequence shown here is derived from an EMBL/GenBank/DDBJ whole genome shotgun (WGS) entry which is preliminary data.</text>
</comment>
<dbReference type="RefSeq" id="WP_161392086.1">
    <property type="nucleotide sequence ID" value="NZ_JBHSCP010000002.1"/>
</dbReference>
<organism evidence="1 2">
    <name type="scientific">Croceibacterium xixiisoli</name>
    <dbReference type="NCBI Taxonomy" id="1476466"/>
    <lineage>
        <taxon>Bacteria</taxon>
        <taxon>Pseudomonadati</taxon>
        <taxon>Pseudomonadota</taxon>
        <taxon>Alphaproteobacteria</taxon>
        <taxon>Sphingomonadales</taxon>
        <taxon>Erythrobacteraceae</taxon>
        <taxon>Croceibacterium</taxon>
    </lineage>
</organism>
<protein>
    <submittedName>
        <fullName evidence="1">Uncharacterized protein</fullName>
    </submittedName>
</protein>